<reference evidence="2 3" key="1">
    <citation type="journal article" date="1996" name="Mol. Microbiol.">
        <title>A set of ordered cosmids and a detailed genetic and physical map for the 8 Mb Streptomyces coelicolor A3(2) chromosome.</title>
        <authorList>
            <person name="Redenbach M."/>
            <person name="Kieser H.M."/>
            <person name="Denapaite D."/>
            <person name="Eichner A."/>
            <person name="Cullum J."/>
            <person name="Kinashi H."/>
            <person name="Hopwood D.A."/>
        </authorList>
    </citation>
    <scope>NUCLEOTIDE SEQUENCE [LARGE SCALE GENOMIC DNA]</scope>
    <source>
        <strain evidence="3">ATCC BAA-471 / A3(2) / M145</strain>
    </source>
</reference>
<keyword evidence="3" id="KW-1185">Reference proteome</keyword>
<gene>
    <name evidence="2" type="ordered locus">SCO0029</name>
    <name evidence="2" type="ORF">SCJ4.10</name>
</gene>
<feature type="region of interest" description="Disordered" evidence="1">
    <location>
        <begin position="45"/>
        <end position="99"/>
    </location>
</feature>
<dbReference type="PaxDb" id="100226-SCO0029"/>
<protein>
    <submittedName>
        <fullName evidence="2">Uncharacterized protein</fullName>
    </submittedName>
</protein>
<dbReference type="InParanoid" id="Q9S1W3"/>
<dbReference type="STRING" id="100226.gene:17757622"/>
<dbReference type="KEGG" id="sco:SCO0029"/>
<dbReference type="AlphaFoldDB" id="Q9S1W3"/>
<dbReference type="OrthoDB" id="3340081at2"/>
<evidence type="ECO:0000256" key="1">
    <source>
        <dbReference type="SAM" id="MobiDB-lite"/>
    </source>
</evidence>
<dbReference type="Proteomes" id="UP000001973">
    <property type="component" value="Chromosome"/>
</dbReference>
<organism evidence="2 3">
    <name type="scientific">Streptomyces coelicolor (strain ATCC BAA-471 / A3(2) / M145)</name>
    <dbReference type="NCBI Taxonomy" id="100226"/>
    <lineage>
        <taxon>Bacteria</taxon>
        <taxon>Bacillati</taxon>
        <taxon>Actinomycetota</taxon>
        <taxon>Actinomycetes</taxon>
        <taxon>Kitasatosporales</taxon>
        <taxon>Streptomycetaceae</taxon>
        <taxon>Streptomyces</taxon>
        <taxon>Streptomyces albidoflavus group</taxon>
    </lineage>
</organism>
<dbReference type="HOGENOM" id="CLU_2318805_0_0_11"/>
<sequence length="99" mass="10173">MDRLVGQWHRTWEPTVRNASGVLEPPGVLWVAVKGWLDALLVGRHGATHPAPGSASATASCRGVRRGVGRGRSAPRPPGAGAGARQARTNGPPGAGPDE</sequence>
<evidence type="ECO:0000313" key="2">
    <source>
        <dbReference type="EMBL" id="CAB52944.1"/>
    </source>
</evidence>
<evidence type="ECO:0000313" key="3">
    <source>
        <dbReference type="Proteomes" id="UP000001973"/>
    </source>
</evidence>
<dbReference type="EMBL" id="AL939104">
    <property type="protein sequence ID" value="CAB52944.1"/>
    <property type="molecule type" value="Genomic_DNA"/>
</dbReference>
<name>Q9S1W3_STRCO</name>
<reference evidence="2 3" key="2">
    <citation type="journal article" date="2002" name="Nature">
        <title>Complete genome sequence of the model actinomycete Streptomyces coelicolor A3(2).</title>
        <authorList>
            <person name="Bentley S.D."/>
            <person name="Chater K.F."/>
            <person name="Cerdeno-Tarraga A.M."/>
            <person name="Challis G.L."/>
            <person name="Thomson N.R."/>
            <person name="James K.D."/>
            <person name="Harris D.E."/>
            <person name="Quail M.A."/>
            <person name="Kieser H."/>
            <person name="Harper D."/>
            <person name="Bateman A."/>
            <person name="Brown S."/>
            <person name="Chandra G."/>
            <person name="Chen C.W."/>
            <person name="Collins M."/>
            <person name="Cronin A."/>
            <person name="Fraser A."/>
            <person name="Goble A."/>
            <person name="Hidalgo J."/>
            <person name="Hornsby T."/>
            <person name="Howarth S."/>
            <person name="Huang C.H."/>
            <person name="Kieser T."/>
            <person name="Larke L."/>
            <person name="Murphy L."/>
            <person name="Oliver K."/>
            <person name="O'Neil S."/>
            <person name="Rabbinowitsch E."/>
            <person name="Rajandream M.A."/>
            <person name="Rutherford K."/>
            <person name="Rutter S."/>
            <person name="Seeger K."/>
            <person name="Saunders D."/>
            <person name="Sharp S."/>
            <person name="Squares R."/>
            <person name="Squares S."/>
            <person name="Taylor K."/>
            <person name="Warren T."/>
            <person name="Wietzorrek A."/>
            <person name="Woodward J."/>
            <person name="Barrell B.G."/>
            <person name="Parkhill J."/>
            <person name="Hopwood D.A."/>
        </authorList>
    </citation>
    <scope>NUCLEOTIDE SEQUENCE [LARGE SCALE GENOMIC DNA]</scope>
    <source>
        <strain evidence="3">ATCC BAA-471 / A3(2) / M145</strain>
    </source>
</reference>
<dbReference type="PIR" id="T37093">
    <property type="entry name" value="T37093"/>
</dbReference>
<dbReference type="EMBL" id="AL645882">
    <property type="protein sequence ID" value="CAB52944.1"/>
    <property type="molecule type" value="Genomic_DNA"/>
</dbReference>
<accession>Q9S1W3</accession>
<proteinExistence type="predicted"/>